<evidence type="ECO:0008006" key="5">
    <source>
        <dbReference type="Google" id="ProtNLM"/>
    </source>
</evidence>
<dbReference type="RefSeq" id="WP_093245213.1">
    <property type="nucleotide sequence ID" value="NZ_FNQF01000010.1"/>
</dbReference>
<evidence type="ECO:0000256" key="1">
    <source>
        <dbReference type="SAM" id="Phobius"/>
    </source>
</evidence>
<feature type="transmembrane region" description="Helical" evidence="1">
    <location>
        <begin position="52"/>
        <end position="71"/>
    </location>
</feature>
<evidence type="ECO:0000313" key="4">
    <source>
        <dbReference type="Proteomes" id="UP000198820"/>
    </source>
</evidence>
<keyword evidence="1" id="KW-0472">Membrane</keyword>
<proteinExistence type="predicted"/>
<evidence type="ECO:0000313" key="3">
    <source>
        <dbReference type="EMBL" id="SEA68706.1"/>
    </source>
</evidence>
<reference evidence="3 4" key="1">
    <citation type="submission" date="2016-10" db="EMBL/GenBank/DDBJ databases">
        <authorList>
            <person name="de Groot N.N."/>
        </authorList>
    </citation>
    <scope>NUCLEOTIDE SEQUENCE [LARGE SCALE GENOMIC DNA]</scope>
    <source>
        <strain evidence="3 4">DSM 23581</strain>
    </source>
</reference>
<dbReference type="AlphaFoldDB" id="A0A1H4D882"/>
<evidence type="ECO:0000256" key="2">
    <source>
        <dbReference type="SAM" id="SignalP"/>
    </source>
</evidence>
<feature type="signal peptide" evidence="2">
    <location>
        <begin position="1"/>
        <end position="28"/>
    </location>
</feature>
<sequence length="74" mass="7952">MKYKSSTKKVFFQLILFLCLSVSATSFAQGSSGPPSPPGFDVNVDDERPLPIDGMLGLGLIAGTAIAFNKFRKK</sequence>
<organism evidence="3 4">
    <name type="scientific">Psychroflexus halocasei</name>
    <dbReference type="NCBI Taxonomy" id="908615"/>
    <lineage>
        <taxon>Bacteria</taxon>
        <taxon>Pseudomonadati</taxon>
        <taxon>Bacteroidota</taxon>
        <taxon>Flavobacteriia</taxon>
        <taxon>Flavobacteriales</taxon>
        <taxon>Flavobacteriaceae</taxon>
        <taxon>Psychroflexus</taxon>
    </lineage>
</organism>
<gene>
    <name evidence="3" type="ORF">SAMN05421540_1108</name>
</gene>
<dbReference type="EMBL" id="FNQF01000010">
    <property type="protein sequence ID" value="SEA68706.1"/>
    <property type="molecule type" value="Genomic_DNA"/>
</dbReference>
<feature type="chain" id="PRO_5011513329" description="PEP-CTERM protein-sorting domain-containing protein" evidence="2">
    <location>
        <begin position="29"/>
        <end position="74"/>
    </location>
</feature>
<keyword evidence="1" id="KW-1133">Transmembrane helix</keyword>
<keyword evidence="2" id="KW-0732">Signal</keyword>
<accession>A0A1H4D882</accession>
<keyword evidence="4" id="KW-1185">Reference proteome</keyword>
<name>A0A1H4D882_9FLAO</name>
<dbReference type="Proteomes" id="UP000198820">
    <property type="component" value="Unassembled WGS sequence"/>
</dbReference>
<protein>
    <recommendedName>
        <fullName evidence="5">PEP-CTERM protein-sorting domain-containing protein</fullName>
    </recommendedName>
</protein>
<keyword evidence="1" id="KW-0812">Transmembrane</keyword>